<reference evidence="7 8" key="1">
    <citation type="journal article" date="2018" name="Nat. Biotechnol.">
        <title>A standardized bacterial taxonomy based on genome phylogeny substantially revises the tree of life.</title>
        <authorList>
            <person name="Parks D.H."/>
            <person name="Chuvochina M."/>
            <person name="Waite D.W."/>
            <person name="Rinke C."/>
            <person name="Skarshewski A."/>
            <person name="Chaumeil P.A."/>
            <person name="Hugenholtz P."/>
        </authorList>
    </citation>
    <scope>NUCLEOTIDE SEQUENCE [LARGE SCALE GENOMIC DNA]</scope>
    <source>
        <strain evidence="7">UBA11701</strain>
    </source>
</reference>
<comment type="caution">
    <text evidence="7">The sequence shown here is derived from an EMBL/GenBank/DDBJ whole genome shotgun (WGS) entry which is preliminary data.</text>
</comment>
<protein>
    <recommendedName>
        <fullName evidence="4">Probable transcriptional regulatory protein DEP93_04440</fullName>
    </recommendedName>
</protein>
<keyword evidence="2 4" id="KW-0805">Transcription regulation</keyword>
<dbReference type="InterPro" id="IPR026564">
    <property type="entry name" value="Transcrip_reg_TACO1-like_dom3"/>
</dbReference>
<dbReference type="Pfam" id="PF20772">
    <property type="entry name" value="TACO1_YebC_N"/>
    <property type="match status" value="1"/>
</dbReference>
<comment type="subcellular location">
    <subcellularLocation>
        <location evidence="4">Cytoplasm</location>
    </subcellularLocation>
</comment>
<proteinExistence type="inferred from homology"/>
<gene>
    <name evidence="7" type="ORF">DEP93_04440</name>
</gene>
<dbReference type="Gene3D" id="3.30.70.980">
    <property type="match status" value="1"/>
</dbReference>
<dbReference type="PANTHER" id="PTHR12532">
    <property type="entry name" value="TRANSLATIONAL ACTIVATOR OF CYTOCHROME C OXIDASE 1"/>
    <property type="match status" value="1"/>
</dbReference>
<dbReference type="GO" id="GO:0006355">
    <property type="term" value="P:regulation of DNA-templated transcription"/>
    <property type="evidence" value="ECO:0007669"/>
    <property type="project" value="UniProtKB-UniRule"/>
</dbReference>
<feature type="domain" description="TACO1/YebC-like second and third" evidence="5">
    <location>
        <begin position="81"/>
        <end position="134"/>
    </location>
</feature>
<evidence type="ECO:0000256" key="3">
    <source>
        <dbReference type="ARBA" id="ARBA00023163"/>
    </source>
</evidence>
<dbReference type="SUPFAM" id="SSF75625">
    <property type="entry name" value="YebC-like"/>
    <property type="match status" value="1"/>
</dbReference>
<dbReference type="InterPro" id="IPR048300">
    <property type="entry name" value="TACO1_YebC-like_2nd/3rd_dom"/>
</dbReference>
<evidence type="ECO:0000259" key="6">
    <source>
        <dbReference type="Pfam" id="PF20772"/>
    </source>
</evidence>
<name>A0A3D0ZRM1_UNCKA</name>
<feature type="domain" description="TACO1/YebC-like N-terminal" evidence="6">
    <location>
        <begin position="5"/>
        <end position="75"/>
    </location>
</feature>
<dbReference type="Gene3D" id="1.10.10.200">
    <property type="match status" value="1"/>
</dbReference>
<dbReference type="AlphaFoldDB" id="A0A3D0ZRM1"/>
<dbReference type="Proteomes" id="UP000263336">
    <property type="component" value="Unassembled WGS sequence"/>
</dbReference>
<accession>A0A3D0ZRM1</accession>
<dbReference type="InterPro" id="IPR002876">
    <property type="entry name" value="Transcrip_reg_TACO1-like"/>
</dbReference>
<dbReference type="InterPro" id="IPR029072">
    <property type="entry name" value="YebC-like"/>
</dbReference>
<evidence type="ECO:0000259" key="5">
    <source>
        <dbReference type="Pfam" id="PF01709"/>
    </source>
</evidence>
<keyword evidence="3 4" id="KW-0804">Transcription</keyword>
<dbReference type="InterPro" id="IPR017856">
    <property type="entry name" value="Integrase-like_N"/>
</dbReference>
<dbReference type="FunFam" id="1.10.10.200:FF:000002">
    <property type="entry name" value="Probable transcriptional regulatory protein CLM62_37755"/>
    <property type="match status" value="1"/>
</dbReference>
<dbReference type="GO" id="GO:0003677">
    <property type="term" value="F:DNA binding"/>
    <property type="evidence" value="ECO:0007669"/>
    <property type="project" value="UniProtKB-UniRule"/>
</dbReference>
<dbReference type="PANTHER" id="PTHR12532:SF0">
    <property type="entry name" value="TRANSLATIONAL ACTIVATOR OF CYTOCHROME C OXIDASE 1"/>
    <property type="match status" value="1"/>
</dbReference>
<evidence type="ECO:0000313" key="7">
    <source>
        <dbReference type="EMBL" id="HCC42682.1"/>
    </source>
</evidence>
<dbReference type="Pfam" id="PF01709">
    <property type="entry name" value="Transcrip_reg"/>
    <property type="match status" value="1"/>
</dbReference>
<evidence type="ECO:0000256" key="1">
    <source>
        <dbReference type="ARBA" id="ARBA00008724"/>
    </source>
</evidence>
<organism evidence="7 8">
    <name type="scientific">candidate division WWE3 bacterium</name>
    <dbReference type="NCBI Taxonomy" id="2053526"/>
    <lineage>
        <taxon>Bacteria</taxon>
        <taxon>Katanobacteria</taxon>
    </lineage>
</organism>
<keyword evidence="4 7" id="KW-0238">DNA-binding</keyword>
<dbReference type="HAMAP" id="MF_00693">
    <property type="entry name" value="Transcrip_reg_TACO1"/>
    <property type="match status" value="1"/>
</dbReference>
<dbReference type="EMBL" id="DOZN01000029">
    <property type="protein sequence ID" value="HCC42682.1"/>
    <property type="molecule type" value="Genomic_DNA"/>
</dbReference>
<dbReference type="GO" id="GO:0005829">
    <property type="term" value="C:cytosol"/>
    <property type="evidence" value="ECO:0007669"/>
    <property type="project" value="TreeGrafter"/>
</dbReference>
<keyword evidence="4" id="KW-0963">Cytoplasm</keyword>
<evidence type="ECO:0000256" key="2">
    <source>
        <dbReference type="ARBA" id="ARBA00023015"/>
    </source>
</evidence>
<dbReference type="InterPro" id="IPR049083">
    <property type="entry name" value="TACO1_YebC_N"/>
</dbReference>
<evidence type="ECO:0000256" key="4">
    <source>
        <dbReference type="HAMAP-Rule" id="MF_00693"/>
    </source>
</evidence>
<sequence length="181" mass="19736">MSGHSKWANIKRKKEVTDAKKGKIFSKMSRLISVAARNGADSDSNAPLRIAVEKAKEARMPKENIDKAIAKGSGQGGGESYSEVIYEGFGPGGEAFYILALTDNKNRTVAEIRNIFSKAGGSLGGAGSTAYIFNPDPENPSYSMEIDDKHYASKLESLLEELDDHDDVQEVYVNFVLPEEE</sequence>
<evidence type="ECO:0000313" key="8">
    <source>
        <dbReference type="Proteomes" id="UP000263336"/>
    </source>
</evidence>
<comment type="similarity">
    <text evidence="1 4">Belongs to the TACO1 family.</text>
</comment>